<sequence length="1026" mass="115160">MEHNGRSRFCAWMQEPDLTVTPSLLASVLLYVSKAPQGLSSFLDLLNETWPSMERDQQHEQCLSLLSKVITPCLSTINYHTVADLFEFMNNTGTKDRLVPAWVDILVQIVSADLCNTDQCMATCQWLFHHLPPLKSNQPVRFKALTILGHIVHAKSQDISQTLPNFIDDYLSIMDGEKDPRNLLLAFDLVRLIIDKFDISRHVEELFDIVFCYFPISFSPSPNDPLAITSDDLKLSLRQCLAATPYFAYYATPVLIEKLISTSGSAKKDVMDTIRLCAAAYGAHALLPHAQDLFGALVKEVYHGSDASMSALSLDTIHQVVATLATGVSIDNIRDPVERAIAGLLQEALEHLKAPELRHAKSASSILRAAASASDPACALVVNAVVPLLYEDFNLSNPLGRQKAVLGYLIDLLEANNSLYGSVDSTEKDRDLQTPLAAYKQRLFQIFVTSLIHDQQADTELHYLYFTGIRLMVIMKRFLTADEIDLTVMQLTRQLFYPDKSIQQLLSSTLTILAKQNPQIIQEHTIPLLLDQLKSRQKPYQEILGFLQAVAVDPSLFCQISSDLWIELSSMAKQPETLMYAEAIASSLCHLLDNIVMTDKVLQLCQQTFVPSILNETIKSTLHEPDSWCMNPSLLHSLASIVARTVRSSPDVQQAQVMDRAFQVFINGDLQLMQVSTVGKVDDYLLYGTCSMDKAEQQTDRCSRDMTLLFPVMIGNCRKDIHLPVHDLHEFLGHLMEHSLVATCHARQLAMNASIAIIVNKWVDDDMETFLKKTIQQRLTPLLEASQGSFATRRSALACFIWMTKGLVVRGHPLGLAFVDDLLHLCRAATDLQMEAANGLATLLQQDELVLNRSCHANVSILYRQRLFHHCLPKLTVDHYHACLVALSHLLVNIPTQVPMADMPKLIPSLVTAFESQDEDLILSMIQVAKTIAPQALHEPEHIKTMIGRLLPLTYKHDRSLIRLNALECLAAFARVESTRTRLDPAFVRQITRSLGRALDDKKRRVRREAVICRDLWYKVPMASSF</sequence>
<feature type="domain" description="MMS19 N-terminal" evidence="7">
    <location>
        <begin position="54"/>
        <end position="303"/>
    </location>
</feature>
<keyword evidence="9" id="KW-1185">Reference proteome</keyword>
<evidence type="ECO:0000259" key="6">
    <source>
        <dbReference type="Pfam" id="PF12460"/>
    </source>
</evidence>
<dbReference type="Pfam" id="PF14500">
    <property type="entry name" value="MMS19_N"/>
    <property type="match status" value="1"/>
</dbReference>
<dbReference type="EMBL" id="MCGT01000019">
    <property type="protein sequence ID" value="ORX52005.1"/>
    <property type="molecule type" value="Genomic_DNA"/>
</dbReference>
<comment type="caution">
    <text evidence="8">The sequence shown here is derived from an EMBL/GenBank/DDBJ whole genome shotgun (WGS) entry which is preliminary data.</text>
</comment>
<evidence type="ECO:0000313" key="9">
    <source>
        <dbReference type="Proteomes" id="UP000242146"/>
    </source>
</evidence>
<gene>
    <name evidence="8" type="ORF">DM01DRAFT_1408461</name>
</gene>
<feature type="domain" description="MMS19 C-terminal" evidence="6">
    <location>
        <begin position="543"/>
        <end position="973"/>
    </location>
</feature>
<dbReference type="PANTHER" id="PTHR12891">
    <property type="entry name" value="DNA REPAIR/TRANSCRIPTION PROTEIN MET18/MMS19"/>
    <property type="match status" value="1"/>
</dbReference>
<dbReference type="InterPro" id="IPR024687">
    <property type="entry name" value="MMS19_C"/>
</dbReference>
<dbReference type="InterPro" id="IPR011989">
    <property type="entry name" value="ARM-like"/>
</dbReference>
<evidence type="ECO:0000256" key="3">
    <source>
        <dbReference type="ARBA" id="ARBA00022737"/>
    </source>
</evidence>
<keyword evidence="5" id="KW-0227">DNA damage</keyword>
<dbReference type="InterPro" id="IPR029240">
    <property type="entry name" value="MMS19_N"/>
</dbReference>
<dbReference type="GO" id="GO:0097361">
    <property type="term" value="C:cytosolic [4Fe-4S] assembly targeting complex"/>
    <property type="evidence" value="ECO:0007669"/>
    <property type="project" value="UniProtKB-UniRule"/>
</dbReference>
<dbReference type="OrthoDB" id="342900at2759"/>
<dbReference type="STRING" id="101127.A0A1X2GEN4"/>
<dbReference type="Gene3D" id="1.25.10.10">
    <property type="entry name" value="Leucine-rich Repeat Variant"/>
    <property type="match status" value="1"/>
</dbReference>
<comment type="similarity">
    <text evidence="2 5">Belongs to the MET18/MMS19 family.</text>
</comment>
<dbReference type="SUPFAM" id="SSF48371">
    <property type="entry name" value="ARM repeat"/>
    <property type="match status" value="1"/>
</dbReference>
<keyword evidence="4 5" id="KW-0539">Nucleus</keyword>
<comment type="function">
    <text evidence="5">Key component of the cytosolic iron-sulfur protein assembly (CIA) complex, a multiprotein complex that mediates the incorporation of iron-sulfur cluster into apoproteins specifically involved in DNA metabolism and genomic integrity. In the CIA complex, MMS19 acts as an adapter between early-acting CIA components and a subset of cellular target iron-sulfur proteins.</text>
</comment>
<accession>A0A1X2GEN4</accession>
<comment type="subcellular location">
    <subcellularLocation>
        <location evidence="1 5">Nucleus</location>
    </subcellularLocation>
</comment>
<reference evidence="8 9" key="1">
    <citation type="submission" date="2016-07" db="EMBL/GenBank/DDBJ databases">
        <title>Pervasive Adenine N6-methylation of Active Genes in Fungi.</title>
        <authorList>
            <consortium name="DOE Joint Genome Institute"/>
            <person name="Mondo S.J."/>
            <person name="Dannebaum R.O."/>
            <person name="Kuo R.C."/>
            <person name="Labutti K."/>
            <person name="Haridas S."/>
            <person name="Kuo A."/>
            <person name="Salamov A."/>
            <person name="Ahrendt S.R."/>
            <person name="Lipzen A."/>
            <person name="Sullivan W."/>
            <person name="Andreopoulos W.B."/>
            <person name="Clum A."/>
            <person name="Lindquist E."/>
            <person name="Daum C."/>
            <person name="Ramamoorthy G.K."/>
            <person name="Gryganskyi A."/>
            <person name="Culley D."/>
            <person name="Magnuson J.K."/>
            <person name="James T.Y."/>
            <person name="O'Malley M.A."/>
            <person name="Stajich J.E."/>
            <person name="Spatafora J.W."/>
            <person name="Visel A."/>
            <person name="Grigoriev I.V."/>
        </authorList>
    </citation>
    <scope>NUCLEOTIDE SEQUENCE [LARGE SCALE GENOMIC DNA]</scope>
    <source>
        <strain evidence="8 9">NRRL 3301</strain>
    </source>
</reference>
<dbReference type="InterPro" id="IPR039920">
    <property type="entry name" value="MMS19"/>
</dbReference>
<evidence type="ECO:0000256" key="4">
    <source>
        <dbReference type="ARBA" id="ARBA00023242"/>
    </source>
</evidence>
<keyword evidence="5" id="KW-0234">DNA repair</keyword>
<evidence type="ECO:0000256" key="2">
    <source>
        <dbReference type="ARBA" id="ARBA00009340"/>
    </source>
</evidence>
<evidence type="ECO:0000259" key="7">
    <source>
        <dbReference type="Pfam" id="PF14500"/>
    </source>
</evidence>
<dbReference type="PANTHER" id="PTHR12891:SF0">
    <property type="entry name" value="MMS19 NUCLEOTIDE EXCISION REPAIR PROTEIN HOMOLOG"/>
    <property type="match status" value="1"/>
</dbReference>
<name>A0A1X2GEN4_9FUNG</name>
<dbReference type="InterPro" id="IPR016024">
    <property type="entry name" value="ARM-type_fold"/>
</dbReference>
<protein>
    <recommendedName>
        <fullName evidence="5">MMS19 nucleotide excision repair protein</fullName>
    </recommendedName>
</protein>
<evidence type="ECO:0000256" key="5">
    <source>
        <dbReference type="RuleBase" id="RU367072"/>
    </source>
</evidence>
<dbReference type="AlphaFoldDB" id="A0A1X2GEN4"/>
<dbReference type="GO" id="GO:0006281">
    <property type="term" value="P:DNA repair"/>
    <property type="evidence" value="ECO:0007669"/>
    <property type="project" value="UniProtKB-UniRule"/>
</dbReference>
<evidence type="ECO:0000313" key="8">
    <source>
        <dbReference type="EMBL" id="ORX52005.1"/>
    </source>
</evidence>
<dbReference type="Proteomes" id="UP000242146">
    <property type="component" value="Unassembled WGS sequence"/>
</dbReference>
<keyword evidence="3" id="KW-0677">Repeat</keyword>
<dbReference type="Pfam" id="PF12460">
    <property type="entry name" value="MMS19_C"/>
    <property type="match status" value="1"/>
</dbReference>
<organism evidence="8 9">
    <name type="scientific">Hesseltinella vesiculosa</name>
    <dbReference type="NCBI Taxonomy" id="101127"/>
    <lineage>
        <taxon>Eukaryota</taxon>
        <taxon>Fungi</taxon>
        <taxon>Fungi incertae sedis</taxon>
        <taxon>Mucoromycota</taxon>
        <taxon>Mucoromycotina</taxon>
        <taxon>Mucoromycetes</taxon>
        <taxon>Mucorales</taxon>
        <taxon>Cunninghamellaceae</taxon>
        <taxon>Hesseltinella</taxon>
    </lineage>
</organism>
<evidence type="ECO:0000256" key="1">
    <source>
        <dbReference type="ARBA" id="ARBA00004123"/>
    </source>
</evidence>
<dbReference type="GO" id="GO:0051604">
    <property type="term" value="P:protein maturation"/>
    <property type="evidence" value="ECO:0007669"/>
    <property type="project" value="UniProtKB-UniRule"/>
</dbReference>
<proteinExistence type="inferred from homology"/>
<dbReference type="GO" id="GO:0016226">
    <property type="term" value="P:iron-sulfur cluster assembly"/>
    <property type="evidence" value="ECO:0007669"/>
    <property type="project" value="UniProtKB-UniRule"/>
</dbReference>
<dbReference type="GO" id="GO:0005634">
    <property type="term" value="C:nucleus"/>
    <property type="evidence" value="ECO:0007669"/>
    <property type="project" value="UniProtKB-SubCell"/>
</dbReference>